<dbReference type="SUPFAM" id="SSF53623">
    <property type="entry name" value="MurD-like peptide ligases, catalytic domain"/>
    <property type="match status" value="1"/>
</dbReference>
<reference evidence="12 13" key="1">
    <citation type="submission" date="2023-01" db="EMBL/GenBank/DDBJ databases">
        <title>Novel species of the genus Vogesella isolated from rivers.</title>
        <authorList>
            <person name="Lu H."/>
        </authorList>
    </citation>
    <scope>NUCLEOTIDE SEQUENCE [LARGE SCALE GENOMIC DNA]</scope>
    <source>
        <strain evidence="12 13">DC21W</strain>
    </source>
</reference>
<feature type="short sequence motif" description="Meso-diaminopimelate recognition motif" evidence="7">
    <location>
        <begin position="410"/>
        <end position="413"/>
    </location>
</feature>
<organism evidence="12 13">
    <name type="scientific">Vogesella aquatica</name>
    <dbReference type="NCBI Taxonomy" id="2984206"/>
    <lineage>
        <taxon>Bacteria</taxon>
        <taxon>Pseudomonadati</taxon>
        <taxon>Pseudomonadota</taxon>
        <taxon>Betaproteobacteria</taxon>
        <taxon>Neisseriales</taxon>
        <taxon>Chromobacteriaceae</taxon>
        <taxon>Vogesella</taxon>
    </lineage>
</organism>
<feature type="binding site" evidence="7">
    <location>
        <position position="386"/>
    </location>
    <ligand>
        <name>meso-2,6-diaminopimelate</name>
        <dbReference type="ChEBI" id="CHEBI:57791"/>
    </ligand>
</feature>
<keyword evidence="7" id="KW-0963">Cytoplasm</keyword>
<feature type="binding site" evidence="7">
    <location>
        <position position="189"/>
    </location>
    <ligand>
        <name>UDP-N-acetyl-alpha-D-muramoyl-L-alanyl-D-glutamate</name>
        <dbReference type="ChEBI" id="CHEBI:83900"/>
    </ligand>
</feature>
<evidence type="ECO:0000256" key="3">
    <source>
        <dbReference type="ARBA" id="ARBA00022960"/>
    </source>
</evidence>
<evidence type="ECO:0000256" key="4">
    <source>
        <dbReference type="ARBA" id="ARBA00022984"/>
    </source>
</evidence>
<keyword evidence="7 12" id="KW-0436">Ligase</keyword>
<dbReference type="InterPro" id="IPR036565">
    <property type="entry name" value="Mur-like_cat_sf"/>
</dbReference>
<dbReference type="PANTHER" id="PTHR23135:SF4">
    <property type="entry name" value="UDP-N-ACETYLMURAMOYL-L-ALANYL-D-GLUTAMATE--2,6-DIAMINOPIMELATE LIGASE MURE HOMOLOG, CHLOROPLASTIC"/>
    <property type="match status" value="1"/>
</dbReference>
<dbReference type="NCBIfam" id="TIGR01085">
    <property type="entry name" value="murE"/>
    <property type="match status" value="1"/>
</dbReference>
<gene>
    <name evidence="7" type="primary">murE</name>
    <name evidence="12" type="ORF">PQU95_03740</name>
</gene>
<dbReference type="EMBL" id="JAQQLF010000004">
    <property type="protein sequence ID" value="MDC7716334.1"/>
    <property type="molecule type" value="Genomic_DNA"/>
</dbReference>
<feature type="domain" description="Mur ligase central" evidence="11">
    <location>
        <begin position="112"/>
        <end position="312"/>
    </location>
</feature>
<feature type="binding site" evidence="7">
    <location>
        <begin position="156"/>
        <end position="157"/>
    </location>
    <ligand>
        <name>UDP-N-acetyl-alpha-D-muramoyl-L-alanyl-D-glutamate</name>
        <dbReference type="ChEBI" id="CHEBI:83900"/>
    </ligand>
</feature>
<feature type="binding site" evidence="7">
    <location>
        <begin position="410"/>
        <end position="413"/>
    </location>
    <ligand>
        <name>meso-2,6-diaminopimelate</name>
        <dbReference type="ChEBI" id="CHEBI:57791"/>
    </ligand>
</feature>
<keyword evidence="7" id="KW-0460">Magnesium</keyword>
<feature type="binding site" evidence="7">
    <location>
        <position position="463"/>
    </location>
    <ligand>
        <name>meso-2,6-diaminopimelate</name>
        <dbReference type="ChEBI" id="CHEBI:57791"/>
    </ligand>
</feature>
<keyword evidence="4 7" id="KW-0573">Peptidoglycan synthesis</keyword>
<feature type="modified residue" description="N6-carboxylysine" evidence="7">
    <location>
        <position position="223"/>
    </location>
</feature>
<dbReference type="EC" id="6.3.2.13" evidence="7"/>
<dbReference type="InterPro" id="IPR005761">
    <property type="entry name" value="UDP-N-AcMur-Glu-dNH2Pim_ligase"/>
</dbReference>
<keyword evidence="7" id="KW-0067">ATP-binding</keyword>
<dbReference type="NCBIfam" id="NF001126">
    <property type="entry name" value="PRK00139.1-4"/>
    <property type="match status" value="1"/>
</dbReference>
<dbReference type="InterPro" id="IPR004101">
    <property type="entry name" value="Mur_ligase_C"/>
</dbReference>
<evidence type="ECO:0000256" key="7">
    <source>
        <dbReference type="HAMAP-Rule" id="MF_00208"/>
    </source>
</evidence>
<feature type="domain" description="Mur ligase C-terminal" evidence="10">
    <location>
        <begin position="335"/>
        <end position="461"/>
    </location>
</feature>
<comment type="similarity">
    <text evidence="1 7">Belongs to the MurCDEF family. MurE subfamily.</text>
</comment>
<dbReference type="Gene3D" id="3.90.190.20">
    <property type="entry name" value="Mur ligase, C-terminal domain"/>
    <property type="match status" value="1"/>
</dbReference>
<dbReference type="HAMAP" id="MF_00208">
    <property type="entry name" value="MurE"/>
    <property type="match status" value="1"/>
</dbReference>
<dbReference type="NCBIfam" id="NF001124">
    <property type="entry name" value="PRK00139.1-2"/>
    <property type="match status" value="1"/>
</dbReference>
<keyword evidence="6 7" id="KW-0961">Cell wall biogenesis/degradation</keyword>
<evidence type="ECO:0000256" key="6">
    <source>
        <dbReference type="ARBA" id="ARBA00023316"/>
    </source>
</evidence>
<evidence type="ECO:0000256" key="8">
    <source>
        <dbReference type="RuleBase" id="RU004135"/>
    </source>
</evidence>
<dbReference type="InterPro" id="IPR035911">
    <property type="entry name" value="MurE/MurF_N"/>
</dbReference>
<feature type="binding site" evidence="7">
    <location>
        <begin position="114"/>
        <end position="120"/>
    </location>
    <ligand>
        <name>ATP</name>
        <dbReference type="ChEBI" id="CHEBI:30616"/>
    </ligand>
</feature>
<dbReference type="Gene3D" id="3.40.1390.10">
    <property type="entry name" value="MurE/MurF, N-terminal domain"/>
    <property type="match status" value="1"/>
</dbReference>
<dbReference type="Pfam" id="PF02875">
    <property type="entry name" value="Mur_ligase_C"/>
    <property type="match status" value="1"/>
</dbReference>
<dbReference type="Gene3D" id="3.40.1190.10">
    <property type="entry name" value="Mur-like, catalytic domain"/>
    <property type="match status" value="1"/>
</dbReference>
<dbReference type="Proteomes" id="UP001219956">
    <property type="component" value="Unassembled WGS sequence"/>
</dbReference>
<feature type="binding site" evidence="7">
    <location>
        <position position="183"/>
    </location>
    <ligand>
        <name>UDP-N-acetyl-alpha-D-muramoyl-L-alanyl-D-glutamate</name>
        <dbReference type="ChEBI" id="CHEBI:83900"/>
    </ligand>
</feature>
<comment type="PTM">
    <text evidence="7">Carboxylation is probably crucial for Mg(2+) binding and, consequently, for the gamma-phosphate positioning of ATP.</text>
</comment>
<evidence type="ECO:0000259" key="9">
    <source>
        <dbReference type="Pfam" id="PF01225"/>
    </source>
</evidence>
<evidence type="ECO:0000313" key="13">
    <source>
        <dbReference type="Proteomes" id="UP001219956"/>
    </source>
</evidence>
<comment type="caution">
    <text evidence="12">The sequence shown here is derived from an EMBL/GenBank/DDBJ whole genome shotgun (WGS) entry which is preliminary data.</text>
</comment>
<dbReference type="InterPro" id="IPR036615">
    <property type="entry name" value="Mur_ligase_C_dom_sf"/>
</dbReference>
<comment type="subcellular location">
    <subcellularLocation>
        <location evidence="7 8">Cytoplasm</location>
    </subcellularLocation>
</comment>
<keyword evidence="13" id="KW-1185">Reference proteome</keyword>
<dbReference type="InterPro" id="IPR013221">
    <property type="entry name" value="Mur_ligase_cen"/>
</dbReference>
<comment type="pathway">
    <text evidence="7 8">Cell wall biogenesis; peptidoglycan biosynthesis.</text>
</comment>
<evidence type="ECO:0000256" key="5">
    <source>
        <dbReference type="ARBA" id="ARBA00023306"/>
    </source>
</evidence>
<evidence type="ECO:0000256" key="1">
    <source>
        <dbReference type="ARBA" id="ARBA00005898"/>
    </source>
</evidence>
<evidence type="ECO:0000259" key="11">
    <source>
        <dbReference type="Pfam" id="PF08245"/>
    </source>
</evidence>
<dbReference type="GO" id="GO:0008765">
    <property type="term" value="F:UDP-N-acetylmuramoylalanyl-D-glutamate-2,6-diaminopimelate ligase activity"/>
    <property type="evidence" value="ECO:0007669"/>
    <property type="project" value="UniProtKB-EC"/>
</dbReference>
<name>A0ABT5IUW5_9NEIS</name>
<evidence type="ECO:0000256" key="2">
    <source>
        <dbReference type="ARBA" id="ARBA00022618"/>
    </source>
</evidence>
<comment type="catalytic activity">
    <reaction evidence="7">
        <text>UDP-N-acetyl-alpha-D-muramoyl-L-alanyl-D-glutamate + meso-2,6-diaminopimelate + ATP = UDP-N-acetyl-alpha-D-muramoyl-L-alanyl-gamma-D-glutamyl-meso-2,6-diaminopimelate + ADP + phosphate + H(+)</text>
        <dbReference type="Rhea" id="RHEA:23676"/>
        <dbReference type="ChEBI" id="CHEBI:15378"/>
        <dbReference type="ChEBI" id="CHEBI:30616"/>
        <dbReference type="ChEBI" id="CHEBI:43474"/>
        <dbReference type="ChEBI" id="CHEBI:57791"/>
        <dbReference type="ChEBI" id="CHEBI:83900"/>
        <dbReference type="ChEBI" id="CHEBI:83905"/>
        <dbReference type="ChEBI" id="CHEBI:456216"/>
        <dbReference type="EC" id="6.3.2.13"/>
    </reaction>
</comment>
<keyword evidence="3 7" id="KW-0133">Cell shape</keyword>
<feature type="binding site" evidence="7">
    <location>
        <position position="459"/>
    </location>
    <ligand>
        <name>meso-2,6-diaminopimelate</name>
        <dbReference type="ChEBI" id="CHEBI:57791"/>
    </ligand>
</feature>
<protein>
    <recommendedName>
        <fullName evidence="7">UDP-N-acetylmuramoyl-L-alanyl-D-glutamate--2,6-diaminopimelate ligase</fullName>
        <ecNumber evidence="7">6.3.2.13</ecNumber>
    </recommendedName>
    <alternativeName>
        <fullName evidence="7">Meso-A2pm-adding enzyme</fullName>
    </alternativeName>
    <alternativeName>
        <fullName evidence="7">Meso-diaminopimelate-adding enzyme</fullName>
    </alternativeName>
    <alternativeName>
        <fullName evidence="7">UDP-MurNAc-L-Ala-D-Glu:meso-diaminopimelate ligase</fullName>
    </alternativeName>
    <alternativeName>
        <fullName evidence="7">UDP-MurNAc-tripeptide synthetase</fullName>
    </alternativeName>
    <alternativeName>
        <fullName evidence="7">UDP-N-acetylmuramyl-tripeptide synthetase</fullName>
    </alternativeName>
</protein>
<comment type="function">
    <text evidence="7">Catalyzes the addition of meso-diaminopimelic acid to the nucleotide precursor UDP-N-acetylmuramoyl-L-alanyl-D-glutamate (UMAG) in the biosynthesis of bacterial cell-wall peptidoglycan.</text>
</comment>
<keyword evidence="7" id="KW-0547">Nucleotide-binding</keyword>
<dbReference type="Pfam" id="PF01225">
    <property type="entry name" value="Mur_ligase"/>
    <property type="match status" value="1"/>
</dbReference>
<feature type="binding site" evidence="7">
    <location>
        <position position="30"/>
    </location>
    <ligand>
        <name>UDP-N-acetyl-alpha-D-muramoyl-L-alanyl-D-glutamate</name>
        <dbReference type="ChEBI" id="CHEBI:83900"/>
    </ligand>
</feature>
<comment type="caution">
    <text evidence="7">Lacks conserved residue(s) required for the propagation of feature annotation.</text>
</comment>
<keyword evidence="2 7" id="KW-0132">Cell division</keyword>
<comment type="cofactor">
    <cofactor evidence="7">
        <name>Mg(2+)</name>
        <dbReference type="ChEBI" id="CHEBI:18420"/>
    </cofactor>
</comment>
<keyword evidence="5 7" id="KW-0131">Cell cycle</keyword>
<dbReference type="RefSeq" id="WP_272750752.1">
    <property type="nucleotide sequence ID" value="NZ_JAQQLF010000004.1"/>
</dbReference>
<dbReference type="InterPro" id="IPR000713">
    <property type="entry name" value="Mur_ligase_N"/>
</dbReference>
<evidence type="ECO:0000259" key="10">
    <source>
        <dbReference type="Pfam" id="PF02875"/>
    </source>
</evidence>
<dbReference type="SUPFAM" id="SSF53244">
    <property type="entry name" value="MurD-like peptide ligases, peptide-binding domain"/>
    <property type="match status" value="1"/>
</dbReference>
<evidence type="ECO:0000313" key="12">
    <source>
        <dbReference type="EMBL" id="MDC7716334.1"/>
    </source>
</evidence>
<dbReference type="Pfam" id="PF08245">
    <property type="entry name" value="Mur_ligase_M"/>
    <property type="match status" value="1"/>
</dbReference>
<sequence length="496" mass="53260">MKTSLIDLPDWDPAALAGLGVSVARVEADSRRVFPGDVFLACRGEYTDGRDFIAAAIEKGAAAVVWDQDDAFQWQPGWTVPNLPVARLRERAGIVAAHVYAYPSRDMQVVGITGTNGKTSISHWLAQAYALLGEKAALIGTVGNGFYGHLTETTHTTPDPITVQQKLAEYRRQGASVVSMEVSSHGLDQFRVNGVEFTTAVFTNLTRDHLDYHGSMEEYGASKAKLFHWDGLKHAVINADDAFGRQLAAGIDASRTRIITYGLEQGDVRPLSLAANLDGLQLSVTTPWGDADIKSPLLGRFNAANMLACLAVMCAGGVPLADAVRVLGKIQPARGRMQRIGNGLEPLVVVDYAHTPDALEKALATLAEIRPQGSKLFCVFGCGGNRDKGKRPLMGGIAEKIADIAVVTSDNPRLEDPQAILDDILAGMQQPGHVEISREAAIHWAVLQARMGDVVLIAGKGHEEYQDIGGVKQPFSDFRVAEDALTLWGAAHADAL</sequence>
<proteinExistence type="inferred from homology"/>
<accession>A0ABT5IUW5</accession>
<dbReference type="PANTHER" id="PTHR23135">
    <property type="entry name" value="MUR LIGASE FAMILY MEMBER"/>
    <property type="match status" value="1"/>
</dbReference>
<feature type="domain" description="Mur ligase N-terminal catalytic" evidence="9">
    <location>
        <begin position="25"/>
        <end position="100"/>
    </location>
</feature>
<feature type="binding site" evidence="7">
    <location>
        <position position="191"/>
    </location>
    <ligand>
        <name>UDP-N-acetyl-alpha-D-muramoyl-L-alanyl-D-glutamate</name>
        <dbReference type="ChEBI" id="CHEBI:83900"/>
    </ligand>
</feature>
<dbReference type="SUPFAM" id="SSF63418">
    <property type="entry name" value="MurE/MurF N-terminal domain"/>
    <property type="match status" value="1"/>
</dbReference>